<keyword evidence="1" id="KW-0238">DNA-binding</keyword>
<evidence type="ECO:0000256" key="1">
    <source>
        <dbReference type="ARBA" id="ARBA00023125"/>
    </source>
</evidence>
<dbReference type="OrthoDB" id="9802344at2"/>
<sequence length="142" mass="15631">MISQKARYALRALLALARVGPGNTLMTSEIATEEKIPKKFLEQILLQLKGNGLVRSHRGRTGGYELIRPAEEVMFGEVLRLIDGPIALLPCLSIVAYRRCEDCRSEESCELRHVFSRVALASRDVLDKTSLAAALAAPELLA</sequence>
<evidence type="ECO:0000313" key="3">
    <source>
        <dbReference type="Proteomes" id="UP000028981"/>
    </source>
</evidence>
<dbReference type="InterPro" id="IPR030489">
    <property type="entry name" value="TR_Rrf2-type_CS"/>
</dbReference>
<dbReference type="InterPro" id="IPR000944">
    <property type="entry name" value="Tscrpt_reg_Rrf2"/>
</dbReference>
<organism evidence="2 3">
    <name type="scientific">Devosia riboflavina</name>
    <dbReference type="NCBI Taxonomy" id="46914"/>
    <lineage>
        <taxon>Bacteria</taxon>
        <taxon>Pseudomonadati</taxon>
        <taxon>Pseudomonadota</taxon>
        <taxon>Alphaproteobacteria</taxon>
        <taxon>Hyphomicrobiales</taxon>
        <taxon>Devosiaceae</taxon>
        <taxon>Devosia</taxon>
    </lineage>
</organism>
<dbReference type="InterPro" id="IPR036390">
    <property type="entry name" value="WH_DNA-bd_sf"/>
</dbReference>
<proteinExistence type="predicted"/>
<name>A0A087M0V2_9HYPH</name>
<dbReference type="GO" id="GO:0003700">
    <property type="term" value="F:DNA-binding transcription factor activity"/>
    <property type="evidence" value="ECO:0007669"/>
    <property type="project" value="TreeGrafter"/>
</dbReference>
<protein>
    <submittedName>
        <fullName evidence="2">Rrf2 family transcriptional regulator</fullName>
    </submittedName>
</protein>
<dbReference type="AlphaFoldDB" id="A0A087M0V2"/>
<accession>A0A087M0V2</accession>
<keyword evidence="3" id="KW-1185">Reference proteome</keyword>
<dbReference type="NCBIfam" id="TIGR00738">
    <property type="entry name" value="rrf2_super"/>
    <property type="match status" value="1"/>
</dbReference>
<dbReference type="Gene3D" id="1.10.10.10">
    <property type="entry name" value="Winged helix-like DNA-binding domain superfamily/Winged helix DNA-binding domain"/>
    <property type="match status" value="1"/>
</dbReference>
<dbReference type="Pfam" id="PF02082">
    <property type="entry name" value="Rrf2"/>
    <property type="match status" value="1"/>
</dbReference>
<dbReference type="GO" id="GO:0003677">
    <property type="term" value="F:DNA binding"/>
    <property type="evidence" value="ECO:0007669"/>
    <property type="project" value="UniProtKB-KW"/>
</dbReference>
<dbReference type="PANTHER" id="PTHR33221">
    <property type="entry name" value="WINGED HELIX-TURN-HELIX TRANSCRIPTIONAL REGULATOR, RRF2 FAMILY"/>
    <property type="match status" value="1"/>
</dbReference>
<dbReference type="PANTHER" id="PTHR33221:SF5">
    <property type="entry name" value="HTH-TYPE TRANSCRIPTIONAL REGULATOR ISCR"/>
    <property type="match status" value="1"/>
</dbReference>
<gene>
    <name evidence="2" type="ORF">JP75_15115</name>
</gene>
<dbReference type="RefSeq" id="WP_035084206.1">
    <property type="nucleotide sequence ID" value="NZ_JQGC01000013.1"/>
</dbReference>
<dbReference type="InterPro" id="IPR036388">
    <property type="entry name" value="WH-like_DNA-bd_sf"/>
</dbReference>
<comment type="caution">
    <text evidence="2">The sequence shown here is derived from an EMBL/GenBank/DDBJ whole genome shotgun (WGS) entry which is preliminary data.</text>
</comment>
<dbReference type="PROSITE" id="PS51197">
    <property type="entry name" value="HTH_RRF2_2"/>
    <property type="match status" value="1"/>
</dbReference>
<dbReference type="GO" id="GO:0005829">
    <property type="term" value="C:cytosol"/>
    <property type="evidence" value="ECO:0007669"/>
    <property type="project" value="TreeGrafter"/>
</dbReference>
<dbReference type="Proteomes" id="UP000028981">
    <property type="component" value="Unassembled WGS sequence"/>
</dbReference>
<reference evidence="2 3" key="1">
    <citation type="submission" date="2014-08" db="EMBL/GenBank/DDBJ databases">
        <authorList>
            <person name="Hassan Y.I."/>
            <person name="Lepp D."/>
            <person name="Zhou T."/>
        </authorList>
    </citation>
    <scope>NUCLEOTIDE SEQUENCE [LARGE SCALE GENOMIC DNA]</scope>
    <source>
        <strain evidence="2 3">IFO13584</strain>
    </source>
</reference>
<evidence type="ECO:0000313" key="2">
    <source>
        <dbReference type="EMBL" id="KFL30505.1"/>
    </source>
</evidence>
<dbReference type="STRING" id="46914.JP75_15115"/>
<dbReference type="EMBL" id="JQGC01000013">
    <property type="protein sequence ID" value="KFL30505.1"/>
    <property type="molecule type" value="Genomic_DNA"/>
</dbReference>
<dbReference type="PROSITE" id="PS01332">
    <property type="entry name" value="HTH_RRF2_1"/>
    <property type="match status" value="1"/>
</dbReference>
<dbReference type="SUPFAM" id="SSF46785">
    <property type="entry name" value="Winged helix' DNA-binding domain"/>
    <property type="match status" value="1"/>
</dbReference>